<gene>
    <name evidence="1" type="ORF">RUMOBE_03925</name>
</gene>
<name>A5ZY19_9FIRM</name>
<protein>
    <submittedName>
        <fullName evidence="1">Uncharacterized protein</fullName>
    </submittedName>
</protein>
<organism evidence="1 2">
    <name type="scientific">Blautia obeum ATCC 29174</name>
    <dbReference type="NCBI Taxonomy" id="411459"/>
    <lineage>
        <taxon>Bacteria</taxon>
        <taxon>Bacillati</taxon>
        <taxon>Bacillota</taxon>
        <taxon>Clostridia</taxon>
        <taxon>Lachnospirales</taxon>
        <taxon>Lachnospiraceae</taxon>
        <taxon>Blautia</taxon>
    </lineage>
</organism>
<dbReference type="HOGENOM" id="CLU_3230383_0_0_9"/>
<reference evidence="1 2" key="1">
    <citation type="submission" date="2007-03" db="EMBL/GenBank/DDBJ databases">
        <authorList>
            <person name="Fulton L."/>
            <person name="Clifton S."/>
            <person name="Fulton B."/>
            <person name="Xu J."/>
            <person name="Minx P."/>
            <person name="Pepin K.H."/>
            <person name="Johnson M."/>
            <person name="Thiruvilangam P."/>
            <person name="Bhonagiri V."/>
            <person name="Nash W.E."/>
            <person name="Mardis E.R."/>
            <person name="Wilson R.K."/>
        </authorList>
    </citation>
    <scope>NUCLEOTIDE SEQUENCE [LARGE SCALE GENOMIC DNA]</scope>
    <source>
        <strain evidence="1 2">ATCC 29174</strain>
    </source>
</reference>
<dbReference type="Proteomes" id="UP000006002">
    <property type="component" value="Unassembled WGS sequence"/>
</dbReference>
<dbReference type="EMBL" id="AAVO02000030">
    <property type="protein sequence ID" value="EDM85468.1"/>
    <property type="molecule type" value="Genomic_DNA"/>
</dbReference>
<dbReference type="AlphaFoldDB" id="A5ZY19"/>
<proteinExistence type="predicted"/>
<reference evidence="1 2" key="2">
    <citation type="submission" date="2007-04" db="EMBL/GenBank/DDBJ databases">
        <title>Draft genome sequence of Ruminococcus obeum (ATCC 29174).</title>
        <authorList>
            <person name="Sudarsanam P."/>
            <person name="Ley R."/>
            <person name="Guruge J."/>
            <person name="Turnbaugh P.J."/>
            <person name="Mahowald M."/>
            <person name="Liep D."/>
            <person name="Gordon J."/>
        </authorList>
    </citation>
    <scope>NUCLEOTIDE SEQUENCE [LARGE SCALE GENOMIC DNA]</scope>
    <source>
        <strain evidence="1 2">ATCC 29174</strain>
    </source>
</reference>
<sequence>MEDKIMCNREKWRNFVYYRKKYEKSTKYYVNQFCIKNPHAIRI</sequence>
<evidence type="ECO:0000313" key="1">
    <source>
        <dbReference type="EMBL" id="EDM85468.1"/>
    </source>
</evidence>
<accession>A5ZY19</accession>
<comment type="caution">
    <text evidence="1">The sequence shown here is derived from an EMBL/GenBank/DDBJ whole genome shotgun (WGS) entry which is preliminary data.</text>
</comment>
<evidence type="ECO:0000313" key="2">
    <source>
        <dbReference type="Proteomes" id="UP000006002"/>
    </source>
</evidence>